<proteinExistence type="predicted"/>
<protein>
    <submittedName>
        <fullName evidence="3">Actin filament organization protein-like protein App1-like protein</fullName>
    </submittedName>
</protein>
<dbReference type="OrthoDB" id="414243at2759"/>
<evidence type="ECO:0000259" key="2">
    <source>
        <dbReference type="Pfam" id="PF09949"/>
    </source>
</evidence>
<evidence type="ECO:0000313" key="4">
    <source>
        <dbReference type="Proteomes" id="UP000800200"/>
    </source>
</evidence>
<organism evidence="3 4">
    <name type="scientific">Zopfia rhizophila CBS 207.26</name>
    <dbReference type="NCBI Taxonomy" id="1314779"/>
    <lineage>
        <taxon>Eukaryota</taxon>
        <taxon>Fungi</taxon>
        <taxon>Dikarya</taxon>
        <taxon>Ascomycota</taxon>
        <taxon>Pezizomycotina</taxon>
        <taxon>Dothideomycetes</taxon>
        <taxon>Dothideomycetes incertae sedis</taxon>
        <taxon>Zopfiaceae</taxon>
        <taxon>Zopfia</taxon>
    </lineage>
</organism>
<keyword evidence="4" id="KW-1185">Reference proteome</keyword>
<feature type="compositionally biased region" description="Basic and acidic residues" evidence="1">
    <location>
        <begin position="15"/>
        <end position="25"/>
    </location>
</feature>
<dbReference type="PANTHER" id="PTHR28208">
    <property type="entry name" value="PHOSPHATIDATE PHOSPHATASE APP1"/>
    <property type="match status" value="1"/>
</dbReference>
<reference evidence="3" key="1">
    <citation type="journal article" date="2020" name="Stud. Mycol.">
        <title>101 Dothideomycetes genomes: a test case for predicting lifestyles and emergence of pathogens.</title>
        <authorList>
            <person name="Haridas S."/>
            <person name="Albert R."/>
            <person name="Binder M."/>
            <person name="Bloem J."/>
            <person name="Labutti K."/>
            <person name="Salamov A."/>
            <person name="Andreopoulos B."/>
            <person name="Baker S."/>
            <person name="Barry K."/>
            <person name="Bills G."/>
            <person name="Bluhm B."/>
            <person name="Cannon C."/>
            <person name="Castanera R."/>
            <person name="Culley D."/>
            <person name="Daum C."/>
            <person name="Ezra D."/>
            <person name="Gonzalez J."/>
            <person name="Henrissat B."/>
            <person name="Kuo A."/>
            <person name="Liang C."/>
            <person name="Lipzen A."/>
            <person name="Lutzoni F."/>
            <person name="Magnuson J."/>
            <person name="Mondo S."/>
            <person name="Nolan M."/>
            <person name="Ohm R."/>
            <person name="Pangilinan J."/>
            <person name="Park H.-J."/>
            <person name="Ramirez L."/>
            <person name="Alfaro M."/>
            <person name="Sun H."/>
            <person name="Tritt A."/>
            <person name="Yoshinaga Y."/>
            <person name="Zwiers L.-H."/>
            <person name="Turgeon B."/>
            <person name="Goodwin S."/>
            <person name="Spatafora J."/>
            <person name="Crous P."/>
            <person name="Grigoriev I."/>
        </authorList>
    </citation>
    <scope>NUCLEOTIDE SEQUENCE</scope>
    <source>
        <strain evidence="3">CBS 207.26</strain>
    </source>
</reference>
<dbReference type="AlphaFoldDB" id="A0A6A6ET56"/>
<gene>
    <name evidence="3" type="ORF">K469DRAFT_128588</name>
</gene>
<dbReference type="EMBL" id="ML994611">
    <property type="protein sequence ID" value="KAF2194491.1"/>
    <property type="molecule type" value="Genomic_DNA"/>
</dbReference>
<accession>A0A6A6ET56</accession>
<dbReference type="Pfam" id="PF09949">
    <property type="entry name" value="APP1_cat"/>
    <property type="match status" value="1"/>
</dbReference>
<name>A0A6A6ET56_9PEZI</name>
<dbReference type="InterPro" id="IPR052935">
    <property type="entry name" value="Mg2+_PAP"/>
</dbReference>
<dbReference type="InterPro" id="IPR019236">
    <property type="entry name" value="APP1_cat"/>
</dbReference>
<dbReference type="PANTHER" id="PTHR28208:SF1">
    <property type="entry name" value="FILAMENT ORGANIZATION PROTEIN APP1-LIKE, PUTATIVE (AFU_ORTHOLOGUE AFUA_1G06650)-RELATED"/>
    <property type="match status" value="1"/>
</dbReference>
<dbReference type="Proteomes" id="UP000800200">
    <property type="component" value="Unassembled WGS sequence"/>
</dbReference>
<evidence type="ECO:0000313" key="3">
    <source>
        <dbReference type="EMBL" id="KAF2194491.1"/>
    </source>
</evidence>
<feature type="domain" description="Phosphatidate phosphatase APP1 catalytic" evidence="2">
    <location>
        <begin position="205"/>
        <end position="357"/>
    </location>
</feature>
<sequence>MPEPANAMAGHARQRMQETEEDRITRESGKFADFEHDMPSLTNRFQFSLKDNLSSYLGSRNPFFANVDPEKDVVWMFDNTAYQNRLGRWKAQFVAAYFVKNSGKDLGEVVAWISDKIGLADDDKAKETIAERVQPLLDSILPAHAVNIDLQGVQTRLGPSGRDGISTDELAIPGHRYKDGEVITSKAIKANATPLNTTFATPKGWAIISDVDDTIKKTLTSSPAGILQTTFADEPEPIKGMPEFYNYLTQRLDTPPFWYLSASPYNLYPFLREFRDKYYPPGTMILRDASWMNLAGFLVNLTQGTEAYKVERMEKVHEWFPKRKFIFIGDSTQSDPEAYGEVYRKFPKWVGAIYIRKVTGVSEMDEEKKNDPERFKKAFKDVPENVWYIFEDPNELYQKVDSLIST</sequence>
<feature type="region of interest" description="Disordered" evidence="1">
    <location>
        <begin position="1"/>
        <end position="25"/>
    </location>
</feature>
<dbReference type="GO" id="GO:0008195">
    <property type="term" value="F:phosphatidate phosphatase activity"/>
    <property type="evidence" value="ECO:0007669"/>
    <property type="project" value="InterPro"/>
</dbReference>
<dbReference type="GO" id="GO:0030479">
    <property type="term" value="C:actin cortical patch"/>
    <property type="evidence" value="ECO:0007669"/>
    <property type="project" value="TreeGrafter"/>
</dbReference>
<evidence type="ECO:0000256" key="1">
    <source>
        <dbReference type="SAM" id="MobiDB-lite"/>
    </source>
</evidence>